<dbReference type="InterPro" id="IPR056920">
    <property type="entry name" value="PRTase-CE"/>
</dbReference>
<organism evidence="2 3">
    <name type="scientific">Mucilaginibacter celer</name>
    <dbReference type="NCBI Taxonomy" id="2305508"/>
    <lineage>
        <taxon>Bacteria</taxon>
        <taxon>Pseudomonadati</taxon>
        <taxon>Bacteroidota</taxon>
        <taxon>Sphingobacteriia</taxon>
        <taxon>Sphingobacteriales</taxon>
        <taxon>Sphingobacteriaceae</taxon>
        <taxon>Mucilaginibacter</taxon>
    </lineage>
</organism>
<keyword evidence="3" id="KW-1185">Reference proteome</keyword>
<sequence>MRSALAERLLVKIMQWNSDEISKQRPMLQALANLKYDEYQQFSPGIRFMESLVKWLGQFESLEERHIAYAFVMNQLIFISSNQIQHLVNITFAEKINPIIIEKTAQHSKFSPYKIKKIVISSTYKFFLRRSLFIGLSDGSKIDQLRRSYNRISNEQVLATYQVSQDKVKDMLDELKQSKISNKKFNTVFLIDDFTASGTTYFRKKDGIWGGKICKFINSIFDPKARSESAISQLIQEDEVLDIHVIFYIATEEALEKLNNNINEYKIANPTYRFQLKIHSIQLLGNDIKTKVLAEESFLQLIKKYFDADIIDKHYEMGKCNEPYLGFNECSLPLVLNHNTPNNSLPILWLPEDKKYIGLFPRVTRHKDE</sequence>
<evidence type="ECO:0000313" key="2">
    <source>
        <dbReference type="EMBL" id="AYL95291.1"/>
    </source>
</evidence>
<dbReference type="RefSeq" id="WP_119408994.1">
    <property type="nucleotide sequence ID" value="NZ_CP032869.1"/>
</dbReference>
<evidence type="ECO:0000259" key="1">
    <source>
        <dbReference type="Pfam" id="PF24390"/>
    </source>
</evidence>
<dbReference type="OrthoDB" id="2084254at2"/>
<feature type="domain" description="PRTase-CE" evidence="1">
    <location>
        <begin position="54"/>
        <end position="362"/>
    </location>
</feature>
<proteinExistence type="predicted"/>
<dbReference type="Proteomes" id="UP000270046">
    <property type="component" value="Chromosome"/>
</dbReference>
<gene>
    <name evidence="2" type="ORF">HYN43_008275</name>
</gene>
<reference evidence="2 3" key="1">
    <citation type="submission" date="2018-10" db="EMBL/GenBank/DDBJ databases">
        <title>Genome sequencing of Mucilaginibacter sp. HYN0043.</title>
        <authorList>
            <person name="Kim M."/>
            <person name="Yi H."/>
        </authorList>
    </citation>
    <scope>NUCLEOTIDE SEQUENCE [LARGE SCALE GENOMIC DNA]</scope>
    <source>
        <strain evidence="2 3">HYN0043</strain>
    </source>
</reference>
<dbReference type="KEGG" id="muh:HYN43_008275"/>
<dbReference type="Pfam" id="PF24390">
    <property type="entry name" value="PRTase-CE"/>
    <property type="match status" value="1"/>
</dbReference>
<dbReference type="AlphaFoldDB" id="A0A494VNH8"/>
<name>A0A494VNH8_9SPHI</name>
<dbReference type="EMBL" id="CP032869">
    <property type="protein sequence ID" value="AYL95291.1"/>
    <property type="molecule type" value="Genomic_DNA"/>
</dbReference>
<protein>
    <recommendedName>
        <fullName evidence="1">PRTase-CE domain-containing protein</fullName>
    </recommendedName>
</protein>
<evidence type="ECO:0000313" key="3">
    <source>
        <dbReference type="Proteomes" id="UP000270046"/>
    </source>
</evidence>
<accession>A0A494VNH8</accession>